<evidence type="ECO:0000313" key="3">
    <source>
        <dbReference type="EMBL" id="TWU29602.1"/>
    </source>
</evidence>
<dbReference type="SUPFAM" id="SSF56954">
    <property type="entry name" value="Outer membrane efflux proteins (OEP)"/>
    <property type="match status" value="1"/>
</dbReference>
<dbReference type="Pfam" id="PF02321">
    <property type="entry name" value="OEP"/>
    <property type="match status" value="2"/>
</dbReference>
<name>A0A5C6CYB3_9BACT</name>
<reference evidence="3 4" key="1">
    <citation type="submission" date="2019-02" db="EMBL/GenBank/DDBJ databases">
        <title>Deep-cultivation of Planctomycetes and their phenomic and genomic characterization uncovers novel biology.</title>
        <authorList>
            <person name="Wiegand S."/>
            <person name="Jogler M."/>
            <person name="Boedeker C."/>
            <person name="Pinto D."/>
            <person name="Vollmers J."/>
            <person name="Rivas-Marin E."/>
            <person name="Kohn T."/>
            <person name="Peeters S.H."/>
            <person name="Heuer A."/>
            <person name="Rast P."/>
            <person name="Oberbeckmann S."/>
            <person name="Bunk B."/>
            <person name="Jeske O."/>
            <person name="Meyerdierks A."/>
            <person name="Storesund J.E."/>
            <person name="Kallscheuer N."/>
            <person name="Luecker S."/>
            <person name="Lage O.M."/>
            <person name="Pohl T."/>
            <person name="Merkel B.J."/>
            <person name="Hornburger P."/>
            <person name="Mueller R.-W."/>
            <person name="Bruemmer F."/>
            <person name="Labrenz M."/>
            <person name="Spormann A.M."/>
            <person name="Op Den Camp H."/>
            <person name="Overmann J."/>
            <person name="Amann R."/>
            <person name="Jetten M.S.M."/>
            <person name="Mascher T."/>
            <person name="Medema M.H."/>
            <person name="Devos D.P."/>
            <person name="Kaster A.-K."/>
            <person name="Ovreas L."/>
            <person name="Rohde M."/>
            <person name="Galperin M.Y."/>
            <person name="Jogler C."/>
        </authorList>
    </citation>
    <scope>NUCLEOTIDE SEQUENCE [LARGE SCALE GENOMIC DNA]</scope>
    <source>
        <strain evidence="3 4">Pla144</strain>
    </source>
</reference>
<accession>A0A5C6CYB3</accession>
<keyword evidence="4" id="KW-1185">Reference proteome</keyword>
<dbReference type="AlphaFoldDB" id="A0A5C6CYB3"/>
<dbReference type="InterPro" id="IPR010131">
    <property type="entry name" value="MdtP/NodT-like"/>
</dbReference>
<keyword evidence="2" id="KW-1134">Transmembrane beta strand</keyword>
<dbReference type="RefSeq" id="WP_146447602.1">
    <property type="nucleotide sequence ID" value="NZ_SJPS01000001.1"/>
</dbReference>
<dbReference type="OrthoDB" id="9783163at2"/>
<keyword evidence="2" id="KW-0449">Lipoprotein</keyword>
<dbReference type="InterPro" id="IPR003423">
    <property type="entry name" value="OMP_efflux"/>
</dbReference>
<evidence type="ECO:0000256" key="2">
    <source>
        <dbReference type="RuleBase" id="RU362097"/>
    </source>
</evidence>
<dbReference type="Gene3D" id="1.20.1600.10">
    <property type="entry name" value="Outer membrane efflux proteins (OEP)"/>
    <property type="match status" value="1"/>
</dbReference>
<dbReference type="PANTHER" id="PTHR30203:SF31">
    <property type="entry name" value="RND EFFLUX SYSTEM, OUTER MEMBRANE LIPOPROTEIN, NODT"/>
    <property type="match status" value="1"/>
</dbReference>
<sequence length="532" mass="58106">MDFAADRQELDRQNFRPLGGMLRLFVVGFLLATSGCTPLPEWLHNGLKVGPNYVKPMAPVELHWIDYGRDSRISESPVNTCAWWTVFNDPVLNGLIETAAAQNLTLRETGTRILQAQAAAGIAAGNLFPQVQQAFGSYDRIQLSKTIANSPPVKNYNLLSTGLGASWEIDFWGRYRRALEAADASLDATIEGYDNVLVILLSDVASTYVQIRTLQEELRLVRENVRLQQESVTIAEAQFNAGQADAADTLQTRNNVEQTEALIPQFEAALRQANNALCVLLGIPPRDLVAELGEGPIPSAPPEVALGVPTQLLRRRPDIRQAERIVAAQSALIGVAESDLYPFFSINGTLQWQSQNLGTLFNSNSFGGSTGPSFGWNILNYGRILNSVRQQEALFEQAVFSYQGTVLSAQREAEDAIVGFLKAQEQTAKLQLAVRDIQELNQVLLTQANAGATDFSRVFVVQAAATAQMDSLATSRGSIALNLIRIYRSLGGGWQIRLQSPNNFAIPVAVDGAEPIEVPPIPEPLPIPTEDE</sequence>
<organism evidence="3 4">
    <name type="scientific">Bythopirellula polymerisocia</name>
    <dbReference type="NCBI Taxonomy" id="2528003"/>
    <lineage>
        <taxon>Bacteria</taxon>
        <taxon>Pseudomonadati</taxon>
        <taxon>Planctomycetota</taxon>
        <taxon>Planctomycetia</taxon>
        <taxon>Pirellulales</taxon>
        <taxon>Lacipirellulaceae</taxon>
        <taxon>Bythopirellula</taxon>
    </lineage>
</organism>
<proteinExistence type="inferred from homology"/>
<dbReference type="GO" id="GO:0005886">
    <property type="term" value="C:plasma membrane"/>
    <property type="evidence" value="ECO:0007669"/>
    <property type="project" value="UniProtKB-SubCell"/>
</dbReference>
<dbReference type="GO" id="GO:0015562">
    <property type="term" value="F:efflux transmembrane transporter activity"/>
    <property type="evidence" value="ECO:0007669"/>
    <property type="project" value="InterPro"/>
</dbReference>
<comment type="caution">
    <text evidence="3">The sequence shown here is derived from an EMBL/GenBank/DDBJ whole genome shotgun (WGS) entry which is preliminary data.</text>
</comment>
<dbReference type="Proteomes" id="UP000318437">
    <property type="component" value="Unassembled WGS sequence"/>
</dbReference>
<protein>
    <submittedName>
        <fullName evidence="3">Outer membrane protein OprM</fullName>
    </submittedName>
</protein>
<comment type="similarity">
    <text evidence="1 2">Belongs to the outer membrane factor (OMF) (TC 1.B.17) family.</text>
</comment>
<comment type="subcellular location">
    <subcellularLocation>
        <location evidence="2">Cell membrane</location>
        <topology evidence="2">Lipid-anchor</topology>
    </subcellularLocation>
</comment>
<keyword evidence="2" id="KW-0564">Palmitate</keyword>
<dbReference type="NCBIfam" id="TIGR01845">
    <property type="entry name" value="outer_NodT"/>
    <property type="match status" value="1"/>
</dbReference>
<gene>
    <name evidence="3" type="primary">oprM_1</name>
    <name evidence="3" type="ORF">Pla144_03800</name>
</gene>
<dbReference type="Gene3D" id="2.20.200.10">
    <property type="entry name" value="Outer membrane efflux proteins (OEP)"/>
    <property type="match status" value="1"/>
</dbReference>
<keyword evidence="2" id="KW-0472">Membrane</keyword>
<dbReference type="EMBL" id="SJPS01000001">
    <property type="protein sequence ID" value="TWU29602.1"/>
    <property type="molecule type" value="Genomic_DNA"/>
</dbReference>
<dbReference type="PANTHER" id="PTHR30203">
    <property type="entry name" value="OUTER MEMBRANE CATION EFFLUX PROTEIN"/>
    <property type="match status" value="1"/>
</dbReference>
<evidence type="ECO:0000313" key="4">
    <source>
        <dbReference type="Proteomes" id="UP000318437"/>
    </source>
</evidence>
<evidence type="ECO:0000256" key="1">
    <source>
        <dbReference type="ARBA" id="ARBA00007613"/>
    </source>
</evidence>
<keyword evidence="2" id="KW-0812">Transmembrane</keyword>